<dbReference type="STRING" id="1193051.LEP1GSC017_0009"/>
<dbReference type="GeneID" id="79829174"/>
<evidence type="ECO:0000313" key="1">
    <source>
        <dbReference type="EMBL" id="TDY66546.1"/>
    </source>
</evidence>
<reference evidence="1 2" key="1">
    <citation type="submission" date="2019-03" db="EMBL/GenBank/DDBJ databases">
        <title>Genomic Encyclopedia of Archaeal and Bacterial Type Strains, Phase II (KMG-II): from individual species to whole genera.</title>
        <authorList>
            <person name="Goeker M."/>
        </authorList>
    </citation>
    <scope>NUCLEOTIDE SEQUENCE [LARGE SCALE GENOMIC DNA]</scope>
    <source>
        <strain evidence="1 2">DSM 21537</strain>
    </source>
</reference>
<dbReference type="Proteomes" id="UP000294684">
    <property type="component" value="Unassembled WGS sequence"/>
</dbReference>
<evidence type="ECO:0008006" key="3">
    <source>
        <dbReference type="Google" id="ProtNLM"/>
    </source>
</evidence>
<dbReference type="EMBL" id="SORO01000006">
    <property type="protein sequence ID" value="TDY66546.1"/>
    <property type="molecule type" value="Genomic_DNA"/>
</dbReference>
<keyword evidence="2" id="KW-1185">Reference proteome</keyword>
<name>A0A4R8MK05_LEPME</name>
<gene>
    <name evidence="1" type="ORF">CLV96_3925</name>
</gene>
<accession>A0A4R8MK05</accession>
<sequence>MDDGTNFIEDAIKISRSAIENLNSNYLSRPSIYLEEKHLHNEFDKIIKEMTVDFNFPLITKTFDGHEFPIFINEYVTINKYKRSDSYESINQYRSNPAKLDYVILDPNWINKNKYIACVNKHEPERGTIRKNNEIPFLVSIEFKFLHFGRKYKSFDNSKNSLSFLEETKTSRKDRIKKEMIADATKQVKEGIPMPNVVYFNSEIPLPITDIKTILLDVKSTFKNSQLALWYSQGGITQRFKDQNDFYSINI</sequence>
<dbReference type="RefSeq" id="WP_004787761.1">
    <property type="nucleotide sequence ID" value="NZ_SORO01000006.1"/>
</dbReference>
<protein>
    <recommendedName>
        <fullName evidence="3">Restriction endonuclease</fullName>
    </recommendedName>
</protein>
<proteinExistence type="predicted"/>
<evidence type="ECO:0000313" key="2">
    <source>
        <dbReference type="Proteomes" id="UP000294684"/>
    </source>
</evidence>
<comment type="caution">
    <text evidence="1">The sequence shown here is derived from an EMBL/GenBank/DDBJ whole genome shotgun (WGS) entry which is preliminary data.</text>
</comment>
<dbReference type="OrthoDB" id="9893739at2"/>
<dbReference type="AlphaFoldDB" id="A0A4R8MK05"/>
<organism evidence="1 2">
    <name type="scientific">Leptospira meyeri</name>
    <dbReference type="NCBI Taxonomy" id="29508"/>
    <lineage>
        <taxon>Bacteria</taxon>
        <taxon>Pseudomonadati</taxon>
        <taxon>Spirochaetota</taxon>
        <taxon>Spirochaetia</taxon>
        <taxon>Leptospirales</taxon>
        <taxon>Leptospiraceae</taxon>
        <taxon>Leptospira</taxon>
    </lineage>
</organism>